<evidence type="ECO:0000313" key="6">
    <source>
        <dbReference type="EMBL" id="EPE37254.1"/>
    </source>
</evidence>
<keyword evidence="7" id="KW-1185">Reference proteome</keyword>
<evidence type="ECO:0000256" key="3">
    <source>
        <dbReference type="ARBA" id="ARBA00061679"/>
    </source>
</evidence>
<sequence>MGRIIYCIRLKKNAEGMDFQLYPGELGKRIFENISKEAWSLWKNKQTMIINEKQLNTMNLKHLKLLESEMVDFLFKGKNISIKDIQSIKNQ</sequence>
<dbReference type="eggNOG" id="COG2924">
    <property type="taxonomic scope" value="Bacteria"/>
</dbReference>
<comment type="similarity">
    <text evidence="3 5">Belongs to the Fe(2+)-trafficking protein family.</text>
</comment>
<comment type="caution">
    <text evidence="6">The sequence shown here is derived from an EMBL/GenBank/DDBJ whole genome shotgun (WGS) entry which is preliminary data.</text>
</comment>
<dbReference type="HAMAP" id="MF_00686">
    <property type="entry name" value="Fe_traffic_YggX"/>
    <property type="match status" value="1"/>
</dbReference>
<dbReference type="PIRSF" id="PIRSF029827">
    <property type="entry name" value="Fe_traffic_YggX"/>
    <property type="match status" value="1"/>
</dbReference>
<dbReference type="NCBIfam" id="NF003817">
    <property type="entry name" value="PRK05408.1"/>
    <property type="match status" value="1"/>
</dbReference>
<evidence type="ECO:0000313" key="7">
    <source>
        <dbReference type="Proteomes" id="UP000053688"/>
    </source>
</evidence>
<dbReference type="PANTHER" id="PTHR36965">
    <property type="entry name" value="FE(2+)-TRAFFICKING PROTEIN-RELATED"/>
    <property type="match status" value="1"/>
</dbReference>
<accession>S3DJD7</accession>
<evidence type="ECO:0000256" key="2">
    <source>
        <dbReference type="ARBA" id="ARBA00053793"/>
    </source>
</evidence>
<dbReference type="PATRIC" id="fig|1236703.3.peg.560"/>
<dbReference type="STRING" id="28176.CF66_7028"/>
<name>S3DJD7_9GAMM</name>
<keyword evidence="1 5" id="KW-0408">Iron</keyword>
<proteinExistence type="inferred from homology"/>
<dbReference type="Proteomes" id="UP000053688">
    <property type="component" value="Unassembled WGS sequence"/>
</dbReference>
<protein>
    <recommendedName>
        <fullName evidence="4 5">Probable Fe(2+)-trafficking protein</fullName>
    </recommendedName>
</protein>
<dbReference type="GO" id="GO:0034599">
    <property type="term" value="P:cellular response to oxidative stress"/>
    <property type="evidence" value="ECO:0007669"/>
    <property type="project" value="TreeGrafter"/>
</dbReference>
<dbReference type="PANTHER" id="PTHR36965:SF1">
    <property type="entry name" value="FE(2+)-TRAFFICKING PROTEIN-RELATED"/>
    <property type="match status" value="1"/>
</dbReference>
<dbReference type="InterPro" id="IPR036766">
    <property type="entry name" value="Fe_traffick_prot_YggX_sf"/>
</dbReference>
<evidence type="ECO:0000256" key="1">
    <source>
        <dbReference type="ARBA" id="ARBA00023004"/>
    </source>
</evidence>
<dbReference type="Gene3D" id="1.10.3880.10">
    <property type="entry name" value="Fe(II) trafficking protein YggX"/>
    <property type="match status" value="1"/>
</dbReference>
<evidence type="ECO:0000256" key="5">
    <source>
        <dbReference type="HAMAP-Rule" id="MF_00686"/>
    </source>
</evidence>
<dbReference type="SUPFAM" id="SSF111148">
    <property type="entry name" value="YggX-like"/>
    <property type="match status" value="1"/>
</dbReference>
<dbReference type="RefSeq" id="WP_016503886.1">
    <property type="nucleotide sequence ID" value="NZ_AMSD01000002.1"/>
</dbReference>
<dbReference type="Pfam" id="PF04362">
    <property type="entry name" value="Iron_traffic"/>
    <property type="match status" value="1"/>
</dbReference>
<dbReference type="GO" id="GO:0005829">
    <property type="term" value="C:cytosol"/>
    <property type="evidence" value="ECO:0007669"/>
    <property type="project" value="TreeGrafter"/>
</dbReference>
<dbReference type="InterPro" id="IPR007457">
    <property type="entry name" value="Fe_traffick_prot_YggX"/>
</dbReference>
<comment type="function">
    <text evidence="2">Could be a mediator in iron transactions between iron acquisition and iron-requiring processes, such as synthesis and/or repair of Fe-S clusters in biosynthetic enzymes. Necessary to maintain high levels of aconitase under oxidative stress.</text>
</comment>
<dbReference type="EMBL" id="AMSD01000002">
    <property type="protein sequence ID" value="EPE37254.1"/>
    <property type="molecule type" value="Genomic_DNA"/>
</dbReference>
<evidence type="ECO:0000256" key="4">
    <source>
        <dbReference type="ARBA" id="ARBA00070403"/>
    </source>
</evidence>
<reference evidence="6 7" key="1">
    <citation type="journal article" date="2014" name="Environ. Microbiol.">
        <title>Genomic signatures of obligate host dependence in the luminous bacterial symbiont of a vertebrate.</title>
        <authorList>
            <person name="Hendry T.A."/>
            <person name="de Wet J.R."/>
            <person name="Dunlap P.V."/>
        </authorList>
    </citation>
    <scope>NUCLEOTIDE SEQUENCE [LARGE SCALE GENOMIC DNA]</scope>
    <source>
        <strain evidence="6 7">Akat1</strain>
    </source>
</reference>
<gene>
    <name evidence="6" type="ORF">O1U_0554</name>
</gene>
<organism evidence="6 7">
    <name type="scientific">Candidatus Photodesmus katoptron Akat1</name>
    <dbReference type="NCBI Taxonomy" id="1236703"/>
    <lineage>
        <taxon>Bacteria</taxon>
        <taxon>Pseudomonadati</taxon>
        <taxon>Pseudomonadota</taxon>
        <taxon>Gammaproteobacteria</taxon>
        <taxon>Vibrionales</taxon>
        <taxon>Vibrionaceae</taxon>
        <taxon>Candidatus Photodesmus</taxon>
    </lineage>
</organism>
<dbReference type="GO" id="GO:0005506">
    <property type="term" value="F:iron ion binding"/>
    <property type="evidence" value="ECO:0007669"/>
    <property type="project" value="UniProtKB-UniRule"/>
</dbReference>
<dbReference type="AlphaFoldDB" id="S3DJD7"/>
<dbReference type="FunFam" id="1.10.3880.10:FF:000001">
    <property type="entry name" value="Probable Fe(2+)-trafficking protein"/>
    <property type="match status" value="1"/>
</dbReference>